<dbReference type="SMART" id="SM00060">
    <property type="entry name" value="FN3"/>
    <property type="match status" value="2"/>
</dbReference>
<feature type="domain" description="Cytochrome b5 heme-binding" evidence="6">
    <location>
        <begin position="579"/>
        <end position="660"/>
    </location>
</feature>
<dbReference type="PRINTS" id="PR00363">
    <property type="entry name" value="CYTOCHROMEB5"/>
</dbReference>
<dbReference type="Pfam" id="PF00041">
    <property type="entry name" value="fn3"/>
    <property type="match status" value="1"/>
</dbReference>
<name>A0A1G2UR04_9BACT</name>
<evidence type="ECO:0000256" key="5">
    <source>
        <dbReference type="SAM" id="Phobius"/>
    </source>
</evidence>
<dbReference type="PANTHER" id="PTHR19359">
    <property type="entry name" value="CYTOCHROME B5"/>
    <property type="match status" value="1"/>
</dbReference>
<comment type="similarity">
    <text evidence="4">Belongs to the cytochrome b5 family.</text>
</comment>
<dbReference type="InterPro" id="IPR018506">
    <property type="entry name" value="Cyt_B5_heme-BS"/>
</dbReference>
<proteinExistence type="inferred from homology"/>
<keyword evidence="1" id="KW-0349">Heme</keyword>
<keyword evidence="5" id="KW-1133">Transmembrane helix</keyword>
<feature type="domain" description="Cytochrome b5 heme-binding" evidence="6">
    <location>
        <begin position="88"/>
        <end position="170"/>
    </location>
</feature>
<reference evidence="8 9" key="1">
    <citation type="journal article" date="2016" name="Nat. Commun.">
        <title>Thousands of microbial genomes shed light on interconnected biogeochemical processes in an aquifer system.</title>
        <authorList>
            <person name="Anantharaman K."/>
            <person name="Brown C.T."/>
            <person name="Hug L.A."/>
            <person name="Sharon I."/>
            <person name="Castelle C.J."/>
            <person name="Probst A.J."/>
            <person name="Thomas B.C."/>
            <person name="Singh A."/>
            <person name="Wilkins M.J."/>
            <person name="Karaoz U."/>
            <person name="Brodie E.L."/>
            <person name="Williams K.H."/>
            <person name="Hubbard S.S."/>
            <person name="Banfield J.F."/>
        </authorList>
    </citation>
    <scope>NUCLEOTIDE SEQUENCE [LARGE SCALE GENOMIC DNA]</scope>
</reference>
<dbReference type="Proteomes" id="UP000177276">
    <property type="component" value="Unassembled WGS sequence"/>
</dbReference>
<dbReference type="SMART" id="SM01117">
    <property type="entry name" value="Cyt-b5"/>
    <property type="match status" value="3"/>
</dbReference>
<dbReference type="EMBL" id="MHWS01000021">
    <property type="protein sequence ID" value="OHB11839.1"/>
    <property type="molecule type" value="Genomic_DNA"/>
</dbReference>
<dbReference type="PROSITE" id="PS50255">
    <property type="entry name" value="CYTOCHROME_B5_2"/>
    <property type="match status" value="3"/>
</dbReference>
<dbReference type="Pfam" id="PF00173">
    <property type="entry name" value="Cyt-b5"/>
    <property type="match status" value="3"/>
</dbReference>
<dbReference type="Gene3D" id="3.10.120.10">
    <property type="entry name" value="Cytochrome b5-like heme/steroid binding domain"/>
    <property type="match status" value="3"/>
</dbReference>
<keyword evidence="5" id="KW-0812">Transmembrane</keyword>
<organism evidence="8 9">
    <name type="scientific">Candidatus Zambryskibacteria bacterium RIFCSPLOWO2_12_FULL_39_16</name>
    <dbReference type="NCBI Taxonomy" id="1802775"/>
    <lineage>
        <taxon>Bacteria</taxon>
        <taxon>Candidatus Zambryskiibacteriota</taxon>
    </lineage>
</organism>
<dbReference type="InterPro" id="IPR036116">
    <property type="entry name" value="FN3_sf"/>
</dbReference>
<evidence type="ECO:0000313" key="9">
    <source>
        <dbReference type="Proteomes" id="UP000177276"/>
    </source>
</evidence>
<accession>A0A1G2UR04</accession>
<evidence type="ECO:0000256" key="4">
    <source>
        <dbReference type="ARBA" id="ARBA00038168"/>
    </source>
</evidence>
<dbReference type="AlphaFoldDB" id="A0A1G2UR04"/>
<dbReference type="SUPFAM" id="SSF55856">
    <property type="entry name" value="Cytochrome b5-like heme/steroid binding domain"/>
    <property type="match status" value="3"/>
</dbReference>
<evidence type="ECO:0000256" key="1">
    <source>
        <dbReference type="ARBA" id="ARBA00022617"/>
    </source>
</evidence>
<dbReference type="Gene3D" id="2.60.40.10">
    <property type="entry name" value="Immunoglobulins"/>
    <property type="match status" value="2"/>
</dbReference>
<feature type="transmembrane region" description="Helical" evidence="5">
    <location>
        <begin position="6"/>
        <end position="29"/>
    </location>
</feature>
<sequence>MSNIKITFYIIGFFILIILSAVGASVYVLHREQVIKGTLDSNISQEPFLTEENPIQNPNPNSDLPDIVSEKATSTSATQDNTVTQSNTVINTLSQISKHNTESDCWLIISNKIYDVSSFLNLHSGGSAVIVPYCGKDATDAFKTHGMSGGSNHSAYAYSLLPTYYVGIPNTVVSTPSTAVSTSTTQIKTTTVVTKSVTPTTTLTPSSKFSLGDRVKTTSNLNIRNTANTSGTLLGTRKLGDTGTVSSGPIYSNLFWWWNVNFDSGVDGWAVENYLQKYIAPIIPVVQTPVVSNPVVTQTSDGITTSQVATHNIQSNCWLIILDKVYNVTSFMSSHPGGISTISTRCGTDATTVFTTSAGHTHTSYAYSLLPTYYVGDVGVASTPTPTPDSDTIAPTTPTGLSAAAISSSQINLSWTASTDTVGVTGYKIYRGGVQIGTSSNIGYSDIGLPESSVYSYTVSAYDAAGNTSSQSTSKSATTNSVVVTDTTAPSTPTGLSAAAISSSQINLSWTASTDTVGVTGYKIYRGGVQIGTSASTNYSNTGLSTNTTYSYTVSAYDAAGNTSSQSTSKSATTNLASATTYTTSQVATHNTQSDCWLIILNKVYNVTSFMNSHPGGVSTIRTRCGTDATTVFTTSAGAGHTHSSYAYSLLPTYYVGDVVQ</sequence>
<dbReference type="PROSITE" id="PS50853">
    <property type="entry name" value="FN3"/>
    <property type="match status" value="2"/>
</dbReference>
<keyword evidence="3" id="KW-0408">Iron</keyword>
<evidence type="ECO:0000259" key="6">
    <source>
        <dbReference type="PROSITE" id="PS50255"/>
    </source>
</evidence>
<gene>
    <name evidence="8" type="ORF">A3G46_01095</name>
</gene>
<dbReference type="InterPro" id="IPR050668">
    <property type="entry name" value="Cytochrome_b5"/>
</dbReference>
<protein>
    <recommendedName>
        <fullName evidence="10">Cytochrome b5 heme-binding domain-containing protein</fullName>
    </recommendedName>
</protein>
<evidence type="ECO:0000313" key="8">
    <source>
        <dbReference type="EMBL" id="OHB11839.1"/>
    </source>
</evidence>
<comment type="caution">
    <text evidence="8">The sequence shown here is derived from an EMBL/GenBank/DDBJ whole genome shotgun (WGS) entry which is preliminary data.</text>
</comment>
<dbReference type="GO" id="GO:0046872">
    <property type="term" value="F:metal ion binding"/>
    <property type="evidence" value="ECO:0007669"/>
    <property type="project" value="UniProtKB-KW"/>
</dbReference>
<keyword evidence="5" id="KW-0472">Membrane</keyword>
<dbReference type="PROSITE" id="PS00191">
    <property type="entry name" value="CYTOCHROME_B5_1"/>
    <property type="match status" value="2"/>
</dbReference>
<evidence type="ECO:0000256" key="2">
    <source>
        <dbReference type="ARBA" id="ARBA00022723"/>
    </source>
</evidence>
<dbReference type="GO" id="GO:0016020">
    <property type="term" value="C:membrane"/>
    <property type="evidence" value="ECO:0007669"/>
    <property type="project" value="TreeGrafter"/>
</dbReference>
<dbReference type="GO" id="GO:0020037">
    <property type="term" value="F:heme binding"/>
    <property type="evidence" value="ECO:0007669"/>
    <property type="project" value="InterPro"/>
</dbReference>
<evidence type="ECO:0000259" key="7">
    <source>
        <dbReference type="PROSITE" id="PS50853"/>
    </source>
</evidence>
<dbReference type="InterPro" id="IPR001199">
    <property type="entry name" value="Cyt_B5-like_heme/steroid-bd"/>
</dbReference>
<evidence type="ECO:0000256" key="3">
    <source>
        <dbReference type="ARBA" id="ARBA00023004"/>
    </source>
</evidence>
<feature type="domain" description="Cytochrome b5 heme-binding" evidence="6">
    <location>
        <begin position="300"/>
        <end position="379"/>
    </location>
</feature>
<dbReference type="SUPFAM" id="SSF49265">
    <property type="entry name" value="Fibronectin type III"/>
    <property type="match status" value="1"/>
</dbReference>
<dbReference type="Gene3D" id="2.30.30.40">
    <property type="entry name" value="SH3 Domains"/>
    <property type="match status" value="1"/>
</dbReference>
<dbReference type="CDD" id="cd00063">
    <property type="entry name" value="FN3"/>
    <property type="match status" value="2"/>
</dbReference>
<feature type="domain" description="Fibronectin type-III" evidence="7">
    <location>
        <begin position="397"/>
        <end position="482"/>
    </location>
</feature>
<dbReference type="InterPro" id="IPR013783">
    <property type="entry name" value="Ig-like_fold"/>
</dbReference>
<dbReference type="InterPro" id="IPR036400">
    <property type="entry name" value="Cyt_B5-like_heme/steroid_sf"/>
</dbReference>
<keyword evidence="2" id="KW-0479">Metal-binding</keyword>
<dbReference type="InterPro" id="IPR003961">
    <property type="entry name" value="FN3_dom"/>
</dbReference>
<evidence type="ECO:0008006" key="10">
    <source>
        <dbReference type="Google" id="ProtNLM"/>
    </source>
</evidence>
<feature type="domain" description="Fibronectin type-III" evidence="7">
    <location>
        <begin position="492"/>
        <end position="577"/>
    </location>
</feature>